<keyword evidence="11" id="KW-1185">Reference proteome</keyword>
<dbReference type="Pfam" id="PF00361">
    <property type="entry name" value="Proton_antipo_M"/>
    <property type="match status" value="1"/>
</dbReference>
<feature type="transmembrane region" description="Helical" evidence="8">
    <location>
        <begin position="271"/>
        <end position="297"/>
    </location>
</feature>
<comment type="subcellular location">
    <subcellularLocation>
        <location evidence="1">Cell membrane</location>
        <topology evidence="1">Multi-pass membrane protein</topology>
    </subcellularLocation>
    <subcellularLocation>
        <location evidence="7">Membrane</location>
        <topology evidence="7">Multi-pass membrane protein</topology>
    </subcellularLocation>
</comment>
<dbReference type="PRINTS" id="PR01437">
    <property type="entry name" value="NUOXDRDTASE4"/>
</dbReference>
<dbReference type="RefSeq" id="WP_347436341.1">
    <property type="nucleotide sequence ID" value="NZ_CP089291.1"/>
</dbReference>
<feature type="transmembrane region" description="Helical" evidence="8">
    <location>
        <begin position="28"/>
        <end position="46"/>
    </location>
</feature>
<keyword evidence="4 8" id="KW-1133">Transmembrane helix</keyword>
<feature type="transmembrane region" description="Helical" evidence="8">
    <location>
        <begin position="206"/>
        <end position="226"/>
    </location>
</feature>
<accession>A0ABY4CGL0</accession>
<gene>
    <name evidence="10" type="ORF">LSG31_17465</name>
</gene>
<dbReference type="PANTHER" id="PTHR42682">
    <property type="entry name" value="HYDROGENASE-4 COMPONENT F"/>
    <property type="match status" value="1"/>
</dbReference>
<dbReference type="InterPro" id="IPR003918">
    <property type="entry name" value="NADH_UbQ_OxRdtase"/>
</dbReference>
<dbReference type="EMBL" id="CP089291">
    <property type="protein sequence ID" value="UOF89652.1"/>
    <property type="molecule type" value="Genomic_DNA"/>
</dbReference>
<dbReference type="PANTHER" id="PTHR42682:SF5">
    <property type="entry name" value="HYDROGENASE-4 COMPONENT F"/>
    <property type="match status" value="1"/>
</dbReference>
<evidence type="ECO:0000256" key="6">
    <source>
        <dbReference type="ARBA" id="ARBA00023136"/>
    </source>
</evidence>
<keyword evidence="6 8" id="KW-0472">Membrane</keyword>
<feature type="transmembrane region" description="Helical" evidence="8">
    <location>
        <begin position="370"/>
        <end position="388"/>
    </location>
</feature>
<feature type="transmembrane region" description="Helical" evidence="8">
    <location>
        <begin position="451"/>
        <end position="470"/>
    </location>
</feature>
<proteinExistence type="predicted"/>
<feature type="transmembrane region" description="Helical" evidence="8">
    <location>
        <begin position="159"/>
        <end position="179"/>
    </location>
</feature>
<evidence type="ECO:0000259" key="9">
    <source>
        <dbReference type="Pfam" id="PF00361"/>
    </source>
</evidence>
<keyword evidence="3 7" id="KW-0812">Transmembrane</keyword>
<evidence type="ECO:0000256" key="7">
    <source>
        <dbReference type="RuleBase" id="RU000320"/>
    </source>
</evidence>
<feature type="transmembrane region" description="Helical" evidence="8">
    <location>
        <begin position="408"/>
        <end position="430"/>
    </location>
</feature>
<keyword evidence="2" id="KW-1003">Cell membrane</keyword>
<feature type="transmembrane region" description="Helical" evidence="8">
    <location>
        <begin position="6"/>
        <end position="21"/>
    </location>
</feature>
<organism evidence="10 11">
    <name type="scientific">Fodinisporobacter ferrooxydans</name>
    <dbReference type="NCBI Taxonomy" id="2901836"/>
    <lineage>
        <taxon>Bacteria</taxon>
        <taxon>Bacillati</taxon>
        <taxon>Bacillota</taxon>
        <taxon>Bacilli</taxon>
        <taxon>Bacillales</taxon>
        <taxon>Alicyclobacillaceae</taxon>
        <taxon>Fodinisporobacter</taxon>
    </lineage>
</organism>
<dbReference type="InterPro" id="IPR052175">
    <property type="entry name" value="ComplexI-like_HydComp"/>
</dbReference>
<protein>
    <submittedName>
        <fullName evidence="10">Hydrogenase 4 subunit F</fullName>
    </submittedName>
</protein>
<evidence type="ECO:0000256" key="5">
    <source>
        <dbReference type="ARBA" id="ARBA00023002"/>
    </source>
</evidence>
<keyword evidence="5" id="KW-0560">Oxidoreductase</keyword>
<evidence type="ECO:0000256" key="4">
    <source>
        <dbReference type="ARBA" id="ARBA00022989"/>
    </source>
</evidence>
<evidence type="ECO:0000313" key="10">
    <source>
        <dbReference type="EMBL" id="UOF89652.1"/>
    </source>
</evidence>
<feature type="transmembrane region" description="Helical" evidence="8">
    <location>
        <begin position="246"/>
        <end position="265"/>
    </location>
</feature>
<evidence type="ECO:0000256" key="3">
    <source>
        <dbReference type="ARBA" id="ARBA00022692"/>
    </source>
</evidence>
<dbReference type="InterPro" id="IPR001750">
    <property type="entry name" value="ND/Mrp_TM"/>
</dbReference>
<dbReference type="Proteomes" id="UP000830167">
    <property type="component" value="Chromosome"/>
</dbReference>
<feature type="domain" description="NADH:quinone oxidoreductase/Mrp antiporter transmembrane" evidence="9">
    <location>
        <begin position="124"/>
        <end position="417"/>
    </location>
</feature>
<evidence type="ECO:0000256" key="1">
    <source>
        <dbReference type="ARBA" id="ARBA00004651"/>
    </source>
</evidence>
<evidence type="ECO:0000256" key="2">
    <source>
        <dbReference type="ARBA" id="ARBA00022475"/>
    </source>
</evidence>
<feature type="transmembrane region" description="Helical" evidence="8">
    <location>
        <begin position="106"/>
        <end position="123"/>
    </location>
</feature>
<reference evidence="10" key="1">
    <citation type="submission" date="2021-12" db="EMBL/GenBank/DDBJ databases">
        <title>Alicyclobacillaceae gen. nov., sp. nov., isolated from chalcocite enrichment system.</title>
        <authorList>
            <person name="Jiang Z."/>
        </authorList>
    </citation>
    <scope>NUCLEOTIDE SEQUENCE</scope>
    <source>
        <strain evidence="10">MYW30-H2</strain>
    </source>
</reference>
<evidence type="ECO:0000256" key="8">
    <source>
        <dbReference type="SAM" id="Phobius"/>
    </source>
</evidence>
<feature type="transmembrane region" description="Helical" evidence="8">
    <location>
        <begin position="66"/>
        <end position="86"/>
    </location>
</feature>
<name>A0ABY4CGL0_9BACL</name>
<evidence type="ECO:0000313" key="11">
    <source>
        <dbReference type="Proteomes" id="UP000830167"/>
    </source>
</evidence>
<sequence>MIELWVVWTPVLTACILLLLKERSKMEWIHIAGSLATTAFSLRTVWDVLIHGAIESPGGFFYVDSLSGVVLVSIAIVGFTAALHSISYIRKEIQEGSLQYNQIKRYYVLFHLFIATMVLVCMVNNMGMLWVAIEATTIVSAFLVAIYRKGEAIEAAWKYLMVCSAGIAIALLGVILVYASSVRSLGSANEVLNWTLLHSATNHLDARFMVLAFVCIMIGFGTKVGLAPMHSWLPDAHSQAPAPISAVLSGVLLNCAMLGLIRFGIVTSHAVGAAFVQHLFIGFGIISIFIAIPFIIVQQDFKRMLAFSTVEHMGIIAVAIGIGGKIGWTAALIQMFHHSMAKSMLFLASGNIAQKYHTKHIARVSGIMKVMPYTGVVFLIGGLAITGVPPMSIFTSEFGIITAGFAQGHAVLASTLVLFVAIIFGAMMFHMAKMAFGEKRERMDIGEVGRLSTVSLFIPLAFVLLLGLYMPETGQQLFQQAMLVIEGSGK</sequence>